<feature type="domain" description="Probable double zinc ribbon" evidence="1">
    <location>
        <begin position="66"/>
        <end position="191"/>
    </location>
</feature>
<reference evidence="2" key="1">
    <citation type="submission" date="2021-02" db="EMBL/GenBank/DDBJ databases">
        <authorList>
            <person name="Syme A R."/>
            <person name="Syme A R."/>
            <person name="Moolhuijzen P."/>
        </authorList>
    </citation>
    <scope>NUCLEOTIDE SEQUENCE</scope>
    <source>
        <strain evidence="2">W1-1</strain>
    </source>
</reference>
<evidence type="ECO:0000313" key="2">
    <source>
        <dbReference type="EMBL" id="CAE7201947.1"/>
    </source>
</evidence>
<dbReference type="EMBL" id="HG992984">
    <property type="protein sequence ID" value="CAE7201947.1"/>
    <property type="molecule type" value="Genomic_DNA"/>
</dbReference>
<protein>
    <recommendedName>
        <fullName evidence="1">Probable double zinc ribbon domain-containing protein</fullName>
    </recommendedName>
</protein>
<dbReference type="AlphaFoldDB" id="A0A6S6WBW8"/>
<name>A0A6S6WBW8_9PLEO</name>
<organism evidence="2 3">
    <name type="scientific">Pyrenophora teres f. teres</name>
    <dbReference type="NCBI Taxonomy" id="97479"/>
    <lineage>
        <taxon>Eukaryota</taxon>
        <taxon>Fungi</taxon>
        <taxon>Dikarya</taxon>
        <taxon>Ascomycota</taxon>
        <taxon>Pezizomycotina</taxon>
        <taxon>Dothideomycetes</taxon>
        <taxon>Pleosporomycetidae</taxon>
        <taxon>Pleosporales</taxon>
        <taxon>Pleosporineae</taxon>
        <taxon>Pleosporaceae</taxon>
        <taxon>Pyrenophora</taxon>
    </lineage>
</organism>
<accession>A0A6S6WBW8</accession>
<evidence type="ECO:0000259" key="1">
    <source>
        <dbReference type="Pfam" id="PF26652"/>
    </source>
</evidence>
<proteinExistence type="predicted"/>
<dbReference type="Pfam" id="PF26652">
    <property type="entry name" value="Zn_ribbon_double"/>
    <property type="match status" value="1"/>
</dbReference>
<dbReference type="Proteomes" id="UP000472372">
    <property type="component" value="Chromosome 8"/>
</dbReference>
<gene>
    <name evidence="2" type="ORF">PTTW11_08944</name>
</gene>
<sequence length="225" mass="25819">MIQKISKRVSLSSLTKAISAFVHHGRAKTPESIQPTLQEQLDTAQPAEELWDAFSYPNVHTDPGDGIWICECGFENHVIHYQGSYPFKYLVCQRCEHIMSPYDTTSEALTSIPCIAKEIFEDRFIQQQNVDVSRYCRSCRCCGLTQRASVVGTSILFGQLPCLCSETDEKKPMYFYIGDVESYRHDPDGAAVELSIKRRLEASMRYLDRRGIQKSTVHWLEYYPE</sequence>
<evidence type="ECO:0000313" key="3">
    <source>
        <dbReference type="Proteomes" id="UP000472372"/>
    </source>
</evidence>
<dbReference type="InterPro" id="IPR058253">
    <property type="entry name" value="Zn_ribbon_double"/>
</dbReference>